<comment type="similarity">
    <text evidence="3">Belongs to the heat shock protein 70 family.</text>
</comment>
<dbReference type="InterPro" id="IPR013126">
    <property type="entry name" value="Hsp_70_fam"/>
</dbReference>
<evidence type="ECO:0000256" key="3">
    <source>
        <dbReference type="RuleBase" id="RU003322"/>
    </source>
</evidence>
<dbReference type="Gene3D" id="3.30.420.40">
    <property type="match status" value="2"/>
</dbReference>
<dbReference type="PRINTS" id="PR00301">
    <property type="entry name" value="HEATSHOCK70"/>
</dbReference>
<dbReference type="SUPFAM" id="SSF100920">
    <property type="entry name" value="Heat shock protein 70kD (HSP70), peptide-binding domain"/>
    <property type="match status" value="1"/>
</dbReference>
<dbReference type="PROSITE" id="PS00329">
    <property type="entry name" value="HSP70_2"/>
    <property type="match status" value="1"/>
</dbReference>
<keyword evidence="1 3" id="KW-0547">Nucleotide-binding</keyword>
<accession>A0A0E3X1U8</accession>
<dbReference type="Gene3D" id="3.90.640.10">
    <property type="entry name" value="Actin, Chain A, domain 4"/>
    <property type="match status" value="1"/>
</dbReference>
<reference evidence="4" key="2">
    <citation type="journal article" date="2015" name="Phytopathology">
        <title>Biological, serological and molecular characterization of a highly divergent strain of GLRaV-4 causing grapevine leafroll disease.</title>
        <authorList>
            <person name="Reynard J.S."/>
            <person name="Schneeberger P.H."/>
            <person name="Frey J."/>
            <person name="Schaerer S."/>
        </authorList>
    </citation>
    <scope>NUCLEOTIDE SEQUENCE</scope>
    <source>
        <strain evidence="4">Ob</strain>
    </source>
</reference>
<sequence>MEVGIDFGTTFSTLCFSPGRGTDGCVPESDTIYIPTVVGLRADGTYTVGLGALQESGLTVYRDIKRYFGMNKYNEREYREKLKPTFEVVVDEWSVAIGPVSGEKGKARSVVALACLFVSALAKIAVRVTNSPISISVCSVPAEYSSYMRSFIFESCSLAKISVQAVVNEPTAAGLSAFVNIDKRDLKYMVVYDFGGGTFDASLMVVGSAFVCVIDSLGDNYLGGRDVDNALAAAVCDQLRLTPEAVDPFAMEALKIDLVREPNKVNREILTKNGEVKQILFSGEEFKTLCRPFVSRAAALVEKLLRRRNVDSCVAVLIGGSAVLPGVRNSIASLRGVSQVLFDISTYRAAVAIGAAIYAQTFSGASRYRLIDCVSNSLSDERVPLKAVAVFPKGHPIPSTVTVDFMMPSYDTGLVLHEGESAFINRNARTFSASISTKTFPPKKTYKQVFSISEDGRLSATMDGIVLRNTVVQKSPPASQYSEIFVSSDDKRIGPEVADIKSFYAKLLKSPTLASSSLIDRKRVYSEHGIVCD</sequence>
<organism evidence="4">
    <name type="scientific">Grapevine leafroll-associated virus 4</name>
    <dbReference type="NCBI Taxonomy" id="70177"/>
    <lineage>
        <taxon>Viruses</taxon>
        <taxon>Riboviria</taxon>
        <taxon>Orthornavirae</taxon>
        <taxon>Kitrinoviricota</taxon>
        <taxon>Alsuviricetes</taxon>
        <taxon>Martellivirales</taxon>
        <taxon>Closteroviridae</taxon>
        <taxon>Ampelovirus</taxon>
        <taxon>Ampelovirus tetravitis</taxon>
    </lineage>
</organism>
<keyword evidence="2 3" id="KW-0067">ATP-binding</keyword>
<evidence type="ECO:0000313" key="4">
    <source>
        <dbReference type="EMBL" id="AKB90853.1"/>
    </source>
</evidence>
<dbReference type="InterPro" id="IPR043129">
    <property type="entry name" value="ATPase_NBD"/>
</dbReference>
<keyword evidence="4" id="KW-0346">Stress response</keyword>
<proteinExistence type="inferred from homology"/>
<dbReference type="PANTHER" id="PTHR19375">
    <property type="entry name" value="HEAT SHOCK PROTEIN 70KDA"/>
    <property type="match status" value="1"/>
</dbReference>
<dbReference type="InterPro" id="IPR018181">
    <property type="entry name" value="Heat_shock_70_CS"/>
</dbReference>
<dbReference type="InterPro" id="IPR029047">
    <property type="entry name" value="HSP70_peptide-bd_sf"/>
</dbReference>
<name>A0A0E3X1U8_9CLOS</name>
<reference evidence="4" key="1">
    <citation type="submission" date="2014-12" db="EMBL/GenBank/DDBJ databases">
        <authorList>
            <person name="Reynard J.-S."/>
            <person name="Schneeberger P.H.-H."/>
            <person name="Frey J.E."/>
            <person name="Schaerer S."/>
        </authorList>
    </citation>
    <scope>NUCLEOTIDE SEQUENCE</scope>
    <source>
        <strain evidence="4">Ob</strain>
    </source>
</reference>
<dbReference type="EMBL" id="KP313764">
    <property type="protein sequence ID" value="AKB90853.1"/>
    <property type="molecule type" value="Genomic_RNA"/>
</dbReference>
<evidence type="ECO:0000256" key="2">
    <source>
        <dbReference type="ARBA" id="ARBA00022840"/>
    </source>
</evidence>
<dbReference type="GO" id="GO:0005524">
    <property type="term" value="F:ATP binding"/>
    <property type="evidence" value="ECO:0007669"/>
    <property type="project" value="UniProtKB-KW"/>
</dbReference>
<dbReference type="Pfam" id="PF00012">
    <property type="entry name" value="HSP70"/>
    <property type="match status" value="1"/>
</dbReference>
<dbReference type="SUPFAM" id="SSF53067">
    <property type="entry name" value="Actin-like ATPase domain"/>
    <property type="match status" value="2"/>
</dbReference>
<protein>
    <submittedName>
        <fullName evidence="4">Heat shock protein 70-like protein</fullName>
    </submittedName>
</protein>
<dbReference type="GO" id="GO:0140662">
    <property type="term" value="F:ATP-dependent protein folding chaperone"/>
    <property type="evidence" value="ECO:0007669"/>
    <property type="project" value="InterPro"/>
</dbReference>
<evidence type="ECO:0000256" key="1">
    <source>
        <dbReference type="ARBA" id="ARBA00022741"/>
    </source>
</evidence>